<dbReference type="Gene3D" id="3.90.180.10">
    <property type="entry name" value="Medium-chain alcohol dehydrogenases, catalytic domain"/>
    <property type="match status" value="1"/>
</dbReference>
<accession>A0A914YUQ0</accession>
<dbReference type="AlphaFoldDB" id="A0A914YUQ0"/>
<dbReference type="WBParaSite" id="PSU_v2.g21206.t1">
    <property type="protein sequence ID" value="PSU_v2.g21206.t1"/>
    <property type="gene ID" value="PSU_v2.g21206"/>
</dbReference>
<dbReference type="SUPFAM" id="SSF50129">
    <property type="entry name" value="GroES-like"/>
    <property type="match status" value="1"/>
</dbReference>
<name>A0A914YUQ0_9BILA</name>
<proteinExistence type="predicted"/>
<evidence type="ECO:0000313" key="2">
    <source>
        <dbReference type="WBParaSite" id="PSU_v2.g21206.t1"/>
    </source>
</evidence>
<evidence type="ECO:0000313" key="1">
    <source>
        <dbReference type="Proteomes" id="UP000887577"/>
    </source>
</evidence>
<organism evidence="1 2">
    <name type="scientific">Panagrolaimus superbus</name>
    <dbReference type="NCBI Taxonomy" id="310955"/>
    <lineage>
        <taxon>Eukaryota</taxon>
        <taxon>Metazoa</taxon>
        <taxon>Ecdysozoa</taxon>
        <taxon>Nematoda</taxon>
        <taxon>Chromadorea</taxon>
        <taxon>Rhabditida</taxon>
        <taxon>Tylenchina</taxon>
        <taxon>Panagrolaimomorpha</taxon>
        <taxon>Panagrolaimoidea</taxon>
        <taxon>Panagrolaimidae</taxon>
        <taxon>Panagrolaimus</taxon>
    </lineage>
</organism>
<sequence length="66" mass="7480">MCFMRVSAIRYATTVGNTMRAWMTENYRGPLVCREVTIPSITQPNQVLIKVKVGFIIVIEFTTVIA</sequence>
<reference evidence="2" key="1">
    <citation type="submission" date="2022-11" db="UniProtKB">
        <authorList>
            <consortium name="WormBaseParasite"/>
        </authorList>
    </citation>
    <scope>IDENTIFICATION</scope>
</reference>
<protein>
    <submittedName>
        <fullName evidence="2">Uncharacterized protein</fullName>
    </submittedName>
</protein>
<dbReference type="Proteomes" id="UP000887577">
    <property type="component" value="Unplaced"/>
</dbReference>
<keyword evidence="1" id="KW-1185">Reference proteome</keyword>
<dbReference type="InterPro" id="IPR011032">
    <property type="entry name" value="GroES-like_sf"/>
</dbReference>